<evidence type="ECO:0000313" key="1">
    <source>
        <dbReference type="EMBL" id="GFQ89252.1"/>
    </source>
</evidence>
<proteinExistence type="predicted"/>
<evidence type="ECO:0000313" key="2">
    <source>
        <dbReference type="Proteomes" id="UP000887116"/>
    </source>
</evidence>
<comment type="caution">
    <text evidence="1">The sequence shown here is derived from an EMBL/GenBank/DDBJ whole genome shotgun (WGS) entry which is preliminary data.</text>
</comment>
<reference evidence="1" key="1">
    <citation type="submission" date="2020-07" db="EMBL/GenBank/DDBJ databases">
        <title>Multicomponent nature underlies the extraordinary mechanical properties of spider dragline silk.</title>
        <authorList>
            <person name="Kono N."/>
            <person name="Nakamura H."/>
            <person name="Mori M."/>
            <person name="Yoshida Y."/>
            <person name="Ohtoshi R."/>
            <person name="Malay A.D."/>
            <person name="Moran D.A.P."/>
            <person name="Tomita M."/>
            <person name="Numata K."/>
            <person name="Arakawa K."/>
        </authorList>
    </citation>
    <scope>NUCLEOTIDE SEQUENCE</scope>
</reference>
<organism evidence="1 2">
    <name type="scientific">Trichonephila clavata</name>
    <name type="common">Joro spider</name>
    <name type="synonym">Nephila clavata</name>
    <dbReference type="NCBI Taxonomy" id="2740835"/>
    <lineage>
        <taxon>Eukaryota</taxon>
        <taxon>Metazoa</taxon>
        <taxon>Ecdysozoa</taxon>
        <taxon>Arthropoda</taxon>
        <taxon>Chelicerata</taxon>
        <taxon>Arachnida</taxon>
        <taxon>Araneae</taxon>
        <taxon>Araneomorphae</taxon>
        <taxon>Entelegynae</taxon>
        <taxon>Araneoidea</taxon>
        <taxon>Nephilidae</taxon>
        <taxon>Trichonephila</taxon>
    </lineage>
</organism>
<sequence length="90" mass="10226">MFKTPFHQQRMSLFAVKPSRTNCRCSCSNNHMKDEQRSTDDPLNTQKKITHLSVLTLPALDQRSGDEFLLLVFPSQPKTSVLASQLTSFV</sequence>
<name>A0A8X6I7R7_TRICU</name>
<protein>
    <submittedName>
        <fullName evidence="1">Uncharacterized protein</fullName>
    </submittedName>
</protein>
<accession>A0A8X6I7R7</accession>
<gene>
    <name evidence="1" type="ORF">TNCT_240311</name>
</gene>
<dbReference type="EMBL" id="BMAO01003643">
    <property type="protein sequence ID" value="GFQ89252.1"/>
    <property type="molecule type" value="Genomic_DNA"/>
</dbReference>
<dbReference type="Proteomes" id="UP000887116">
    <property type="component" value="Unassembled WGS sequence"/>
</dbReference>
<dbReference type="AlphaFoldDB" id="A0A8X6I7R7"/>
<keyword evidence="2" id="KW-1185">Reference proteome</keyword>